<keyword evidence="5" id="KW-0255">Endonuclease</keyword>
<dbReference type="PANTHER" id="PTHR30408:SF12">
    <property type="entry name" value="TYPE I RESTRICTION ENZYME MJAVIII SPECIFICITY SUBUNIT"/>
    <property type="match status" value="1"/>
</dbReference>
<keyword evidence="2" id="KW-0680">Restriction system</keyword>
<dbReference type="HOGENOM" id="CLU_021095_10_5_9"/>
<keyword evidence="5" id="KW-0540">Nuclease</keyword>
<comment type="similarity">
    <text evidence="1">Belongs to the type-I restriction system S methylase family.</text>
</comment>
<dbReference type="Pfam" id="PF01420">
    <property type="entry name" value="Methylase_S"/>
    <property type="match status" value="2"/>
</dbReference>
<dbReference type="Proteomes" id="UP000007050">
    <property type="component" value="Chromosome"/>
</dbReference>
<evidence type="ECO:0000256" key="3">
    <source>
        <dbReference type="ARBA" id="ARBA00023125"/>
    </source>
</evidence>
<dbReference type="InterPro" id="IPR052021">
    <property type="entry name" value="Type-I_RS_S_subunit"/>
</dbReference>
<dbReference type="InterPro" id="IPR044946">
    <property type="entry name" value="Restrct_endonuc_typeI_TRD_sf"/>
</dbReference>
<organism evidence="5 6">
    <name type="scientific">[Eubacterium] siraeum V10Sc8a</name>
    <dbReference type="NCBI Taxonomy" id="717961"/>
    <lineage>
        <taxon>Bacteria</taxon>
        <taxon>Bacillati</taxon>
        <taxon>Bacillota</taxon>
        <taxon>Clostridia</taxon>
        <taxon>Eubacteriales</taxon>
        <taxon>Oscillospiraceae</taxon>
        <taxon>Oscillospiraceae incertae sedis</taxon>
    </lineage>
</organism>
<evidence type="ECO:0000259" key="4">
    <source>
        <dbReference type="Pfam" id="PF01420"/>
    </source>
</evidence>
<dbReference type="GO" id="GO:0009307">
    <property type="term" value="P:DNA restriction-modification system"/>
    <property type="evidence" value="ECO:0007669"/>
    <property type="project" value="UniProtKB-KW"/>
</dbReference>
<proteinExistence type="inferred from homology"/>
<evidence type="ECO:0000256" key="2">
    <source>
        <dbReference type="ARBA" id="ARBA00022747"/>
    </source>
</evidence>
<dbReference type="InterPro" id="IPR000055">
    <property type="entry name" value="Restrct_endonuc_typeI_TRD"/>
</dbReference>
<dbReference type="Gene3D" id="3.90.220.20">
    <property type="entry name" value="DNA methylase specificity domains"/>
    <property type="match status" value="2"/>
</dbReference>
<keyword evidence="3" id="KW-0238">DNA-binding</keyword>
<dbReference type="CDD" id="cd16961">
    <property type="entry name" value="RMtype1_S_TRD-CR_like"/>
    <property type="match status" value="1"/>
</dbReference>
<dbReference type="EMBL" id="FP929059">
    <property type="protein sequence ID" value="CBL33636.1"/>
    <property type="molecule type" value="Genomic_DNA"/>
</dbReference>
<dbReference type="GO" id="GO:0003677">
    <property type="term" value="F:DNA binding"/>
    <property type="evidence" value="ECO:0007669"/>
    <property type="project" value="UniProtKB-KW"/>
</dbReference>
<gene>
    <name evidence="5" type="ORF">ES1_05040</name>
</gene>
<evidence type="ECO:0000313" key="5">
    <source>
        <dbReference type="EMBL" id="CBL33636.1"/>
    </source>
</evidence>
<dbReference type="GO" id="GO:0004519">
    <property type="term" value="F:endonuclease activity"/>
    <property type="evidence" value="ECO:0007669"/>
    <property type="project" value="UniProtKB-KW"/>
</dbReference>
<feature type="domain" description="Type I restriction modification DNA specificity" evidence="4">
    <location>
        <begin position="53"/>
        <end position="163"/>
    </location>
</feature>
<reference evidence="5 6" key="1">
    <citation type="submission" date="2010-03" db="EMBL/GenBank/DDBJ databases">
        <title>The genome sequence of Eubacterium siraeum V10Sc8a.</title>
        <authorList>
            <consortium name="metaHIT consortium -- http://www.metahit.eu/"/>
            <person name="Pajon A."/>
            <person name="Turner K."/>
            <person name="Parkhill J."/>
            <person name="Duncan S."/>
            <person name="Flint H."/>
        </authorList>
    </citation>
    <scope>NUCLEOTIDE SEQUENCE [LARGE SCALE GENOMIC DNA]</scope>
    <source>
        <strain evidence="5 6">V10Sc8a</strain>
    </source>
</reference>
<evidence type="ECO:0000256" key="1">
    <source>
        <dbReference type="ARBA" id="ARBA00010923"/>
    </source>
</evidence>
<name>D4MIQ3_9FIRM</name>
<feature type="domain" description="Type I restriction modification DNA specificity" evidence="4">
    <location>
        <begin position="188"/>
        <end position="355"/>
    </location>
</feature>
<dbReference type="KEGG" id="esr:ES1_05040"/>
<keyword evidence="5" id="KW-0378">Hydrolase</keyword>
<protein>
    <submittedName>
        <fullName evidence="5">Restriction endonuclease S subunits</fullName>
    </submittedName>
</protein>
<evidence type="ECO:0000313" key="6">
    <source>
        <dbReference type="Proteomes" id="UP000007050"/>
    </source>
</evidence>
<sequence>MAKYRFDQIAINSTEKKKPVEEDRFTYLGLEHLDSGTLKVTRFGSEVAPIGEKLVMHKGDVLFGKRRAYQKKVAIAPFDGIFSAHGMVLRPKENVIDKDFFPLFISSDYFLDAAIKISVGSLSPTINWRDLKELEFELPDMDSQRKLAEVLWSINDTMEAYKKLISATDELVKSQFIDMFGAPLSNEKGWPLKRIGDLFSLISRGKQPSYVDHSSVRVVNQACIYWDRFNFENVKYHDSQSGKKTLPVKKDCILINSTGTGTLGRCNVFPELTDGYVYVVDSHVTVLAESHDVNAYFFKCFLQREDVQKKIYAECVNGSTNQIELSKEKLSDVLLVVPPMERQEQFAAFVRQSDKSKYNASQVMRLIAQRRKL</sequence>
<reference evidence="5 6" key="2">
    <citation type="submission" date="2010-03" db="EMBL/GenBank/DDBJ databases">
        <authorList>
            <person name="Pajon A."/>
        </authorList>
    </citation>
    <scope>NUCLEOTIDE SEQUENCE [LARGE SCALE GENOMIC DNA]</scope>
    <source>
        <strain evidence="5 6">V10Sc8a</strain>
    </source>
</reference>
<dbReference type="SUPFAM" id="SSF116734">
    <property type="entry name" value="DNA methylase specificity domain"/>
    <property type="match status" value="2"/>
</dbReference>
<dbReference type="AlphaFoldDB" id="D4MIQ3"/>
<dbReference type="PATRIC" id="fig|717961.3.peg.582"/>
<accession>D4MIQ3</accession>
<dbReference type="PANTHER" id="PTHR30408">
    <property type="entry name" value="TYPE-1 RESTRICTION ENZYME ECOKI SPECIFICITY PROTEIN"/>
    <property type="match status" value="1"/>
</dbReference>
<dbReference type="REBASE" id="32095">
    <property type="entry name" value="S1.EsiVORF5100P"/>
</dbReference>
<dbReference type="BioCyc" id="ESIR717961:G136L-402-MONOMER"/>